<organism evidence="1 2">
    <name type="scientific">Tuber borchii</name>
    <name type="common">White truffle</name>
    <dbReference type="NCBI Taxonomy" id="42251"/>
    <lineage>
        <taxon>Eukaryota</taxon>
        <taxon>Fungi</taxon>
        <taxon>Dikarya</taxon>
        <taxon>Ascomycota</taxon>
        <taxon>Pezizomycotina</taxon>
        <taxon>Pezizomycetes</taxon>
        <taxon>Pezizales</taxon>
        <taxon>Tuberaceae</taxon>
        <taxon>Tuber</taxon>
    </lineage>
</organism>
<evidence type="ECO:0008006" key="3">
    <source>
        <dbReference type="Google" id="ProtNLM"/>
    </source>
</evidence>
<evidence type="ECO:0000313" key="1">
    <source>
        <dbReference type="EMBL" id="PUU76945.1"/>
    </source>
</evidence>
<reference evidence="1 2" key="1">
    <citation type="submission" date="2017-04" db="EMBL/GenBank/DDBJ databases">
        <title>Draft genome sequence of Tuber borchii Vittad., a whitish edible truffle.</title>
        <authorList>
            <consortium name="DOE Joint Genome Institute"/>
            <person name="Murat C."/>
            <person name="Kuo A."/>
            <person name="Barry K.W."/>
            <person name="Clum A."/>
            <person name="Dockter R.B."/>
            <person name="Fauchery L."/>
            <person name="Iotti M."/>
            <person name="Kohler A."/>
            <person name="Labutti K."/>
            <person name="Lindquist E.A."/>
            <person name="Lipzen A."/>
            <person name="Ohm R.A."/>
            <person name="Wang M."/>
            <person name="Grigoriev I.V."/>
            <person name="Zambonelli A."/>
            <person name="Martin F.M."/>
        </authorList>
    </citation>
    <scope>NUCLEOTIDE SEQUENCE [LARGE SCALE GENOMIC DNA]</scope>
    <source>
        <strain evidence="1 2">Tbo3840</strain>
    </source>
</reference>
<protein>
    <recommendedName>
        <fullName evidence="3">Fungal-specific transcription factor domain-domain-containing protein</fullName>
    </recommendedName>
</protein>
<sequence length="439" mass="50972">MDILVTRRSAYLNNEPQPPLDHIERVLKDLRKISSHGAIPYSAQLYCGIYEMPHQPGEYILLDWSPFRASSKLSFPLSPVDIGPLRGKILRQILGDIVSPLVSFDAGLRQIWSKKAEPQFPPPPALAETHFEKLDWLARICQIFLESSAVIEVNRQPKDSLLRNWDWGFWRGVLLEQMEFKSSYEQRLEVLCGIRSRLMTRGGKYHSLYPFLINDDTTQSRIESTLQMGTWDCVFSLLAQYQISLFLDYEDQWMSTLSELGNGIMGWENPSLEYGCGVVTLVHQFISETKAGDFPGRFCENIYSILDVMESVESSLNFYSPSIIALYEELTLSLIFLVRPYEFLVPESWHDLYFRRWERKYRSPSVLERFRYQQCLVKVCLSFCELVINIEGWHAKEITLARRSVILIVVCLINLGTTFPRPQEYAELWQKSQEVCFSP</sequence>
<dbReference type="AlphaFoldDB" id="A0A2T6ZN87"/>
<dbReference type="EMBL" id="NESQ01000168">
    <property type="protein sequence ID" value="PUU76945.1"/>
    <property type="molecule type" value="Genomic_DNA"/>
</dbReference>
<gene>
    <name evidence="1" type="ORF">B9Z19DRAFT_204985</name>
</gene>
<proteinExistence type="predicted"/>
<dbReference type="Proteomes" id="UP000244722">
    <property type="component" value="Unassembled WGS sequence"/>
</dbReference>
<comment type="caution">
    <text evidence="1">The sequence shown here is derived from an EMBL/GenBank/DDBJ whole genome shotgun (WGS) entry which is preliminary data.</text>
</comment>
<evidence type="ECO:0000313" key="2">
    <source>
        <dbReference type="Proteomes" id="UP000244722"/>
    </source>
</evidence>
<name>A0A2T6ZN87_TUBBO</name>
<keyword evidence="2" id="KW-1185">Reference proteome</keyword>
<dbReference type="STRING" id="42251.A0A2T6ZN87"/>
<accession>A0A2T6ZN87</accession>
<dbReference type="OrthoDB" id="5392988at2759"/>